<dbReference type="PROSITE" id="PS50835">
    <property type="entry name" value="IG_LIKE"/>
    <property type="match status" value="1"/>
</dbReference>
<feature type="domain" description="Sushi" evidence="9">
    <location>
        <begin position="871"/>
        <end position="931"/>
    </location>
</feature>
<comment type="caution">
    <text evidence="5">Lacks conserved residue(s) required for the propagation of feature annotation.</text>
</comment>
<name>A0A226EFV6_FOLCA</name>
<feature type="domain" description="Sushi" evidence="9">
    <location>
        <begin position="309"/>
        <end position="374"/>
    </location>
</feature>
<keyword evidence="11" id="KW-1185">Reference proteome</keyword>
<proteinExistence type="predicted"/>
<dbReference type="InterPro" id="IPR050350">
    <property type="entry name" value="Compl-Cell_Adhes-Reg"/>
</dbReference>
<dbReference type="SUPFAM" id="SSF48726">
    <property type="entry name" value="Immunoglobulin"/>
    <property type="match status" value="1"/>
</dbReference>
<feature type="domain" description="Sushi" evidence="9">
    <location>
        <begin position="547"/>
        <end position="614"/>
    </location>
</feature>
<dbReference type="SUPFAM" id="SSF57535">
    <property type="entry name" value="Complement control module/SCR domain"/>
    <property type="match status" value="8"/>
</dbReference>
<feature type="disulfide bond" evidence="5">
    <location>
        <begin position="756"/>
        <end position="783"/>
    </location>
</feature>
<feature type="domain" description="Sushi" evidence="9">
    <location>
        <begin position="243"/>
        <end position="308"/>
    </location>
</feature>
<keyword evidence="7" id="KW-0732">Signal</keyword>
<feature type="domain" description="Sushi" evidence="9">
    <location>
        <begin position="728"/>
        <end position="785"/>
    </location>
</feature>
<keyword evidence="4" id="KW-0325">Glycoprotein</keyword>
<feature type="disulfide bond" evidence="5">
    <location>
        <begin position="965"/>
        <end position="992"/>
    </location>
</feature>
<evidence type="ECO:0000313" key="10">
    <source>
        <dbReference type="EMBL" id="OXA56007.1"/>
    </source>
</evidence>
<sequence>MELSTCSLCSAYTFLIIVLVSAWTTSALAAGQSVLQASSKSSFPIKGNAVFLRRDTRKSVVACPVRELEFESDCPKNCTLNSHCSEKDEEQCLCFGECGMSCINKQKAYCNHPGLLENGKVVYVGPTGLYELRFLKQKVPMKGHVLYECNSGFSLVEGPPGKTCEDGSWKPTSVPKCVATDSPGFHWFRSGRIKRRAIKTGGSSSIVRSKTGPGGGSGGLGTRRTKKKGHRFGEEDDFEITPIICPNLDHDPFIQTEVIQAGDEQNETFSAGAIVKVSCKPGFGVNLPNETVRCDKGKWRPKIPQCSALPCRTPYIVHAVFYEGIKPLYFQELKKHKTMAEVKCLKGYKLRGPAKLHCWFGEWDFPGESPECVAAPCKLPSIENGNYLNAYEPGKHVQHGMDVDYVCSGSYRKIIPGPVRCELGEWKPSSPYCVHPSIGDHDGKKGGGRKGQGVLQAVLKRSCGSPPHQNGSYTYVNGLPLDWDVQFSFPDATEVLYRCSTLKVKSKNRWKLTCEDGSWIGSTNLTCDGDAPIDKWMSLPIMSMVNGSCHYKRTDKHVVTFYDDQMIIDDNKEYPHGTIVTSRCVDIGKFRLEGAVRRKCLSGQWMGITPRCEGLSQYQDYSLDKAPTILFRYSGGSIVQSTDGNLIVYPGTTLHMECLWIRKFGKPTWSTSIANKTYVEGWAGDSTRDSQLEYRLTIDNAQKRDEGRYSCKTPARHTHEINVIVKEASCPPLPDHSDLIYSTNDTILGTRVTFTCRKNNSLVGADEIFCTAAGKWSVALPRCENIECFDISLVPAMAPLAVSYLTKNGTLTRNQTAPPKVTLLGTHMQKIYVGAKAAFSCDQGYMIEGSAEAICQANGEWSASMPLCKEVECQHPPVPENGMLVGQIPEKFKAGDFANFECKQGFMMEGQPMLACQDNGKWSKANGIKCKIGCPYPGTIILGSLSPSSQIKFYYDVGETVEFECQSGYELQGSKMLVCHKSGKWTSQVPTCLPSTNFDHVSNRMFLVQQSQQASVN</sequence>
<dbReference type="OrthoDB" id="5804959at2759"/>
<dbReference type="InterPro" id="IPR013783">
    <property type="entry name" value="Ig-like_fold"/>
</dbReference>
<dbReference type="PANTHER" id="PTHR19325:SF570">
    <property type="entry name" value="COMPLEMENT COMPONENT 4 BINDING PROTEIN, MEMBRANE"/>
    <property type="match status" value="1"/>
</dbReference>
<dbReference type="InterPro" id="IPR007110">
    <property type="entry name" value="Ig-like_dom"/>
</dbReference>
<feature type="domain" description="Sushi" evidence="9">
    <location>
        <begin position="108"/>
        <end position="179"/>
    </location>
</feature>
<feature type="signal peptide" evidence="7">
    <location>
        <begin position="1"/>
        <end position="29"/>
    </location>
</feature>
<evidence type="ECO:0000256" key="4">
    <source>
        <dbReference type="ARBA" id="ARBA00023180"/>
    </source>
</evidence>
<feature type="domain" description="Sushi" evidence="9">
    <location>
        <begin position="375"/>
        <end position="435"/>
    </location>
</feature>
<evidence type="ECO:0000259" key="9">
    <source>
        <dbReference type="PROSITE" id="PS50923"/>
    </source>
</evidence>
<reference evidence="10 11" key="1">
    <citation type="submission" date="2015-12" db="EMBL/GenBank/DDBJ databases">
        <title>The genome of Folsomia candida.</title>
        <authorList>
            <person name="Faddeeva A."/>
            <person name="Derks M.F."/>
            <person name="Anvar Y."/>
            <person name="Smit S."/>
            <person name="Van Straalen N."/>
            <person name="Roelofs D."/>
        </authorList>
    </citation>
    <scope>NUCLEOTIDE SEQUENCE [LARGE SCALE GENOMIC DNA]</scope>
    <source>
        <strain evidence="10 11">VU population</strain>
        <tissue evidence="10">Whole body</tissue>
    </source>
</reference>
<feature type="region of interest" description="Disordered" evidence="6">
    <location>
        <begin position="199"/>
        <end position="230"/>
    </location>
</feature>
<accession>A0A226EFV6</accession>
<dbReference type="Proteomes" id="UP000198287">
    <property type="component" value="Unassembled WGS sequence"/>
</dbReference>
<dbReference type="AlphaFoldDB" id="A0A226EFV6"/>
<feature type="disulfide bond" evidence="5">
    <location>
        <begin position="279"/>
        <end position="306"/>
    </location>
</feature>
<evidence type="ECO:0000313" key="11">
    <source>
        <dbReference type="Proteomes" id="UP000198287"/>
    </source>
</evidence>
<evidence type="ECO:0000256" key="6">
    <source>
        <dbReference type="SAM" id="MobiDB-lite"/>
    </source>
</evidence>
<dbReference type="OMA" id="KFATCEN"/>
<keyword evidence="3 5" id="KW-1015">Disulfide bond</keyword>
<dbReference type="Gene3D" id="2.60.40.10">
    <property type="entry name" value="Immunoglobulins"/>
    <property type="match status" value="1"/>
</dbReference>
<dbReference type="PANTHER" id="PTHR19325">
    <property type="entry name" value="COMPLEMENT COMPONENT-RELATED SUSHI DOMAIN-CONTAINING"/>
    <property type="match status" value="1"/>
</dbReference>
<feature type="domain" description="Sushi" evidence="9">
    <location>
        <begin position="932"/>
        <end position="994"/>
    </location>
</feature>
<feature type="disulfide bond" evidence="5">
    <location>
        <begin position="841"/>
        <end position="868"/>
    </location>
</feature>
<evidence type="ECO:0000256" key="2">
    <source>
        <dbReference type="ARBA" id="ARBA00022737"/>
    </source>
</evidence>
<dbReference type="InterPro" id="IPR035976">
    <property type="entry name" value="Sushi/SCR/CCP_sf"/>
</dbReference>
<feature type="chain" id="PRO_5012172107" evidence="7">
    <location>
        <begin position="30"/>
        <end position="1017"/>
    </location>
</feature>
<evidence type="ECO:0000256" key="5">
    <source>
        <dbReference type="PROSITE-ProRule" id="PRU00302"/>
    </source>
</evidence>
<evidence type="ECO:0000259" key="8">
    <source>
        <dbReference type="PROSITE" id="PS50835"/>
    </source>
</evidence>
<dbReference type="InterPro" id="IPR036179">
    <property type="entry name" value="Ig-like_dom_sf"/>
</dbReference>
<dbReference type="Pfam" id="PF00084">
    <property type="entry name" value="Sushi"/>
    <property type="match status" value="6"/>
</dbReference>
<feature type="disulfide bond" evidence="5">
    <location>
        <begin position="873"/>
        <end position="916"/>
    </location>
</feature>
<dbReference type="PROSITE" id="PS50923">
    <property type="entry name" value="SUSHI"/>
    <property type="match status" value="9"/>
</dbReference>
<feature type="domain" description="Ig-like" evidence="8">
    <location>
        <begin position="627"/>
        <end position="722"/>
    </location>
</feature>
<dbReference type="SMART" id="SM00032">
    <property type="entry name" value="CCP"/>
    <property type="match status" value="10"/>
</dbReference>
<keyword evidence="2" id="KW-0677">Repeat</keyword>
<dbReference type="Gene3D" id="2.10.70.10">
    <property type="entry name" value="Complement Module, domain 1"/>
    <property type="match status" value="9"/>
</dbReference>
<feature type="compositionally biased region" description="Gly residues" evidence="6">
    <location>
        <begin position="212"/>
        <end position="221"/>
    </location>
</feature>
<protein>
    <submittedName>
        <fullName evidence="10">Locomotion-related protein Hikaru genki</fullName>
    </submittedName>
</protein>
<organism evidence="10 11">
    <name type="scientific">Folsomia candida</name>
    <name type="common">Springtail</name>
    <dbReference type="NCBI Taxonomy" id="158441"/>
    <lineage>
        <taxon>Eukaryota</taxon>
        <taxon>Metazoa</taxon>
        <taxon>Ecdysozoa</taxon>
        <taxon>Arthropoda</taxon>
        <taxon>Hexapoda</taxon>
        <taxon>Collembola</taxon>
        <taxon>Entomobryomorpha</taxon>
        <taxon>Isotomoidea</taxon>
        <taxon>Isotomidae</taxon>
        <taxon>Proisotominae</taxon>
        <taxon>Folsomia</taxon>
    </lineage>
</organism>
<dbReference type="InterPro" id="IPR000436">
    <property type="entry name" value="Sushi_SCR_CCP_dom"/>
</dbReference>
<gene>
    <name evidence="10" type="ORF">Fcan01_09887</name>
</gene>
<evidence type="ECO:0000256" key="7">
    <source>
        <dbReference type="SAM" id="SignalP"/>
    </source>
</evidence>
<dbReference type="EMBL" id="LNIX01000004">
    <property type="protein sequence ID" value="OXA56007.1"/>
    <property type="molecule type" value="Genomic_DNA"/>
</dbReference>
<comment type="caution">
    <text evidence="10">The sequence shown here is derived from an EMBL/GenBank/DDBJ whole genome shotgun (WGS) entry which is preliminary data.</text>
</comment>
<dbReference type="CDD" id="cd00033">
    <property type="entry name" value="CCP"/>
    <property type="match status" value="7"/>
</dbReference>
<evidence type="ECO:0000256" key="3">
    <source>
        <dbReference type="ARBA" id="ARBA00023157"/>
    </source>
</evidence>
<evidence type="ECO:0000256" key="1">
    <source>
        <dbReference type="ARBA" id="ARBA00022659"/>
    </source>
</evidence>
<keyword evidence="1 5" id="KW-0768">Sushi</keyword>
<feature type="domain" description="Sushi" evidence="9">
    <location>
        <begin position="814"/>
        <end position="870"/>
    </location>
</feature>